<reference evidence="2 3" key="1">
    <citation type="submission" date="2014-12" db="EMBL/GenBank/DDBJ databases">
        <title>Genome sequencing of Arthrobacter phenanthrenivorans SWC37.</title>
        <authorList>
            <person name="Tan P.W."/>
            <person name="Chan K.-G."/>
        </authorList>
    </citation>
    <scope>NUCLEOTIDE SEQUENCE [LARGE SCALE GENOMIC DNA]</scope>
    <source>
        <strain evidence="2 3">SWC37</strain>
    </source>
</reference>
<proteinExistence type="predicted"/>
<comment type="caution">
    <text evidence="2">The sequence shown here is derived from an EMBL/GenBank/DDBJ whole genome shotgun (WGS) entry which is preliminary data.</text>
</comment>
<feature type="compositionally biased region" description="Basic and acidic residues" evidence="1">
    <location>
        <begin position="111"/>
        <end position="120"/>
    </location>
</feature>
<sequence>MVVVPDPSVAVRGPAGIVPDLEEAFQVGREEPGCGIHRHQLPGAGGGVEAPDPQAQVVARCMTEGQVPGGGCRDGAVAGEPGGFAVGLQEGAVGHDELDLHPGHAAGDARGPFDEGVGRG</sequence>
<dbReference type="Proteomes" id="UP000031196">
    <property type="component" value="Unassembled WGS sequence"/>
</dbReference>
<accession>A0A0B4D6Q4</accession>
<gene>
    <name evidence="2" type="ORF">RM50_17895</name>
</gene>
<name>A0A0B4D6Q4_PSEPS</name>
<organism evidence="2 3">
    <name type="scientific">Pseudarthrobacter phenanthrenivorans</name>
    <name type="common">Arthrobacter phenanthrenivorans</name>
    <dbReference type="NCBI Taxonomy" id="361575"/>
    <lineage>
        <taxon>Bacteria</taxon>
        <taxon>Bacillati</taxon>
        <taxon>Actinomycetota</taxon>
        <taxon>Actinomycetes</taxon>
        <taxon>Micrococcales</taxon>
        <taxon>Micrococcaceae</taxon>
        <taxon>Pseudarthrobacter</taxon>
    </lineage>
</organism>
<protein>
    <submittedName>
        <fullName evidence="2">Uncharacterized protein</fullName>
    </submittedName>
</protein>
<feature type="region of interest" description="Disordered" evidence="1">
    <location>
        <begin position="96"/>
        <end position="120"/>
    </location>
</feature>
<dbReference type="EMBL" id="JWTB01000039">
    <property type="protein sequence ID" value="KIC64447.1"/>
    <property type="molecule type" value="Genomic_DNA"/>
</dbReference>
<evidence type="ECO:0000313" key="2">
    <source>
        <dbReference type="EMBL" id="KIC64447.1"/>
    </source>
</evidence>
<evidence type="ECO:0000256" key="1">
    <source>
        <dbReference type="SAM" id="MobiDB-lite"/>
    </source>
</evidence>
<evidence type="ECO:0000313" key="3">
    <source>
        <dbReference type="Proteomes" id="UP000031196"/>
    </source>
</evidence>
<dbReference type="AlphaFoldDB" id="A0A0B4D6Q4"/>